<evidence type="ECO:0000313" key="2">
    <source>
        <dbReference type="Proteomes" id="UP000324222"/>
    </source>
</evidence>
<sequence>MLDKRGPFQAWEWWQRGTPTLYSNTTVTGRTGGGNRAAKRRARLRGLQGKAEPCVMTFIMQENETRRKLKSILRLSGIKTSQVAVDKSYSNIQELFPRLA</sequence>
<organism evidence="1 2">
    <name type="scientific">Portunus trituberculatus</name>
    <name type="common">Swimming crab</name>
    <name type="synonym">Neptunus trituberculatus</name>
    <dbReference type="NCBI Taxonomy" id="210409"/>
    <lineage>
        <taxon>Eukaryota</taxon>
        <taxon>Metazoa</taxon>
        <taxon>Ecdysozoa</taxon>
        <taxon>Arthropoda</taxon>
        <taxon>Crustacea</taxon>
        <taxon>Multicrustacea</taxon>
        <taxon>Malacostraca</taxon>
        <taxon>Eumalacostraca</taxon>
        <taxon>Eucarida</taxon>
        <taxon>Decapoda</taxon>
        <taxon>Pleocyemata</taxon>
        <taxon>Brachyura</taxon>
        <taxon>Eubrachyura</taxon>
        <taxon>Portunoidea</taxon>
        <taxon>Portunidae</taxon>
        <taxon>Portuninae</taxon>
        <taxon>Portunus</taxon>
    </lineage>
</organism>
<comment type="caution">
    <text evidence="1">The sequence shown here is derived from an EMBL/GenBank/DDBJ whole genome shotgun (WGS) entry which is preliminary data.</text>
</comment>
<protein>
    <submittedName>
        <fullName evidence="1">Uncharacterized protein</fullName>
    </submittedName>
</protein>
<gene>
    <name evidence="1" type="ORF">E2C01_004327</name>
</gene>
<dbReference type="Proteomes" id="UP000324222">
    <property type="component" value="Unassembled WGS sequence"/>
</dbReference>
<proteinExistence type="predicted"/>
<accession>A0A5B7CTR5</accession>
<reference evidence="1 2" key="1">
    <citation type="submission" date="2019-05" db="EMBL/GenBank/DDBJ databases">
        <title>Another draft genome of Portunus trituberculatus and its Hox gene families provides insights of decapod evolution.</title>
        <authorList>
            <person name="Jeong J.-H."/>
            <person name="Song I."/>
            <person name="Kim S."/>
            <person name="Choi T."/>
            <person name="Kim D."/>
            <person name="Ryu S."/>
            <person name="Kim W."/>
        </authorList>
    </citation>
    <scope>NUCLEOTIDE SEQUENCE [LARGE SCALE GENOMIC DNA]</scope>
    <source>
        <tissue evidence="1">Muscle</tissue>
    </source>
</reference>
<name>A0A5B7CTR5_PORTR</name>
<keyword evidence="2" id="KW-1185">Reference proteome</keyword>
<dbReference type="EMBL" id="VSRR010000175">
    <property type="protein sequence ID" value="MPC11656.1"/>
    <property type="molecule type" value="Genomic_DNA"/>
</dbReference>
<evidence type="ECO:0000313" key="1">
    <source>
        <dbReference type="EMBL" id="MPC11656.1"/>
    </source>
</evidence>
<dbReference type="AlphaFoldDB" id="A0A5B7CTR5"/>